<feature type="non-terminal residue" evidence="1">
    <location>
        <position position="210"/>
    </location>
</feature>
<reference evidence="1 2" key="1">
    <citation type="submission" date="2024-04" db="EMBL/GenBank/DDBJ databases">
        <authorList>
            <person name="Rising A."/>
            <person name="Reimegard J."/>
            <person name="Sonavane S."/>
            <person name="Akerstrom W."/>
            <person name="Nylinder S."/>
            <person name="Hedman E."/>
            <person name="Kallberg Y."/>
        </authorList>
    </citation>
    <scope>NUCLEOTIDE SEQUENCE [LARGE SCALE GENOMIC DNA]</scope>
</reference>
<dbReference type="EMBL" id="CAXIEN010000464">
    <property type="protein sequence ID" value="CAL1298524.1"/>
    <property type="molecule type" value="Genomic_DNA"/>
</dbReference>
<accession>A0AAV2BRM0</accession>
<name>A0AAV2BRM0_9ARAC</name>
<proteinExistence type="predicted"/>
<keyword evidence="2" id="KW-1185">Reference proteome</keyword>
<evidence type="ECO:0000313" key="1">
    <source>
        <dbReference type="EMBL" id="CAL1298524.1"/>
    </source>
</evidence>
<evidence type="ECO:0000313" key="2">
    <source>
        <dbReference type="Proteomes" id="UP001497382"/>
    </source>
</evidence>
<sequence>MDIFYNLAISGIRKCKSIFFVASLRESQQLKSLECRSKLLQHLPIFTQGTTRGFSYRDCLKVLSNAVQRNRNFPSTKPSELQTKLGLRPSKESISKRVESVHLLVEVKKTFLLQKNIDQRKRIANSIAPGFLLSFDGTGSSEVIMGLPGTYLVRNISLLSTEVEPPANQATSRWSSSPWQLRRLRLLLLPEFISRLYRVLRLQCFLKNYQ</sequence>
<dbReference type="AlphaFoldDB" id="A0AAV2BRM0"/>
<organism evidence="1 2">
    <name type="scientific">Larinioides sclopetarius</name>
    <dbReference type="NCBI Taxonomy" id="280406"/>
    <lineage>
        <taxon>Eukaryota</taxon>
        <taxon>Metazoa</taxon>
        <taxon>Ecdysozoa</taxon>
        <taxon>Arthropoda</taxon>
        <taxon>Chelicerata</taxon>
        <taxon>Arachnida</taxon>
        <taxon>Araneae</taxon>
        <taxon>Araneomorphae</taxon>
        <taxon>Entelegynae</taxon>
        <taxon>Araneoidea</taxon>
        <taxon>Araneidae</taxon>
        <taxon>Larinioides</taxon>
    </lineage>
</organism>
<dbReference type="Proteomes" id="UP001497382">
    <property type="component" value="Unassembled WGS sequence"/>
</dbReference>
<comment type="caution">
    <text evidence="1">The sequence shown here is derived from an EMBL/GenBank/DDBJ whole genome shotgun (WGS) entry which is preliminary data.</text>
</comment>
<protein>
    <submittedName>
        <fullName evidence="1">Uncharacterized protein</fullName>
    </submittedName>
</protein>
<gene>
    <name evidence="1" type="ORF">LARSCL_LOCUS20879</name>
</gene>